<feature type="compositionally biased region" description="Acidic residues" evidence="4">
    <location>
        <begin position="582"/>
        <end position="602"/>
    </location>
</feature>
<feature type="compositionally biased region" description="Basic and acidic residues" evidence="4">
    <location>
        <begin position="1212"/>
        <end position="1230"/>
    </location>
</feature>
<feature type="region of interest" description="Disordered" evidence="4">
    <location>
        <begin position="1180"/>
        <end position="1255"/>
    </location>
</feature>
<feature type="compositionally biased region" description="Polar residues" evidence="4">
    <location>
        <begin position="306"/>
        <end position="324"/>
    </location>
</feature>
<dbReference type="Proteomes" id="UP000799757">
    <property type="component" value="Unassembled WGS sequence"/>
</dbReference>
<keyword evidence="3" id="KW-0539">Nucleus</keyword>
<feature type="compositionally biased region" description="Acidic residues" evidence="4">
    <location>
        <begin position="517"/>
        <end position="570"/>
    </location>
</feature>
<dbReference type="OrthoDB" id="2130597at2759"/>
<name>A0A6A6XKG3_9PLEO</name>
<evidence type="ECO:0000256" key="4">
    <source>
        <dbReference type="SAM" id="MobiDB-lite"/>
    </source>
</evidence>
<feature type="compositionally biased region" description="Acidic residues" evidence="4">
    <location>
        <begin position="888"/>
        <end position="898"/>
    </location>
</feature>
<organism evidence="6 7">
    <name type="scientific">Melanomma pulvis-pyrius CBS 109.77</name>
    <dbReference type="NCBI Taxonomy" id="1314802"/>
    <lineage>
        <taxon>Eukaryota</taxon>
        <taxon>Fungi</taxon>
        <taxon>Dikarya</taxon>
        <taxon>Ascomycota</taxon>
        <taxon>Pezizomycotina</taxon>
        <taxon>Dothideomycetes</taxon>
        <taxon>Pleosporomycetidae</taxon>
        <taxon>Pleosporales</taxon>
        <taxon>Melanommataceae</taxon>
        <taxon>Melanomma</taxon>
    </lineage>
</organism>
<feature type="region of interest" description="Disordered" evidence="4">
    <location>
        <begin position="1"/>
        <end position="239"/>
    </location>
</feature>
<feature type="region of interest" description="Disordered" evidence="4">
    <location>
        <begin position="861"/>
        <end position="905"/>
    </location>
</feature>
<dbReference type="Pfam" id="PF09444">
    <property type="entry name" value="MRC1"/>
    <property type="match status" value="1"/>
</dbReference>
<feature type="compositionally biased region" description="Low complexity" evidence="4">
    <location>
        <begin position="101"/>
        <end position="112"/>
    </location>
</feature>
<keyword evidence="7" id="KW-1185">Reference proteome</keyword>
<evidence type="ECO:0000256" key="1">
    <source>
        <dbReference type="ARBA" id="ARBA00004123"/>
    </source>
</evidence>
<feature type="compositionally biased region" description="Basic and acidic residues" evidence="4">
    <location>
        <begin position="153"/>
        <end position="177"/>
    </location>
</feature>
<feature type="region of interest" description="Disordered" evidence="4">
    <location>
        <begin position="943"/>
        <end position="971"/>
    </location>
</feature>
<sequence length="1255" mass="138236">MESDTESEGDAAPVQAPRRKLLSALQPQLSEESSDSEEDDNDEGAYERIRAQLMSRTPQQEQQKTSPPAPALPSAISSDDEEEMPVRANKNHRVGARKANSVPPRASPSPSVRSRRSSPGLFVTPHSSPVKKTTSRTVGSAESDSDIPAQPTHDADLDERVQRIRAERKARDQEKRAKNAPRRAAQDSDSDPDGENGRRLTQQARPTRKASKKALEDISREQQRIARNMQLTHQAKTKKRYTTKDLMATFGYINANGGSTPTAQLPTPDASSALASSDAEATQAHDSPPTSPPSQEDIAGKEDVASHTTTAQAAKTSQEPQITSPPRARIDKGKGRAPEFQHLPVNALVEQIRPITVQNARPEPKKPVTTDMVELSDSDDDLEIMPKSRFPVFDRLPQQSEKEAPSLLHLRHLAHLSTSDNTRKPKGQHLMSVTELQISLAQKARQQATKEREEKLEDLRRRGIHIETEEEREKQQLEIEDMVAQFEKARQEDLKLSKLERGEAKKNGETGDALMSSDDDEDYVGNGEEDAEDVDGIDELEEEAELELSGSEEEDLEDEADDEEELDEEDAAHPTNGLVDEIAVEDDEEESEHVNEDQDMEDETIRAPIRKRAVNRARNVIIDDEDESESEAPKGSLPAEQPPQTPRTTQDNVMAAFGFNNVSSSLGLTQVFAGTMANLESDSQTAHPLDKEPEQDSLDFLRGLPDTQPGFSPVSDVFVPNSQALDSQEYSQAGPMSQINLGISQLIQTSPAFSHTQLSDMPEPTQDVGFGLSRSPAGLVPPPSTIDTVMMAIAESPIMKRKGKLQQRKNRVVSEDSEADADSGASESDFEDERTLTKAGDAFAVMTKAAKKKQAIDNFNKKTSWAKDAVEEQAEESEDEYAGIGGADGEDSDEDDEELAKMIDTNDVDVDERKLAAFYAEKSKAEDEKNIEKLYKDVMHGGLRRKRGGDAFDMSDSEDEAEQQRRKKQMQFKQMTKALVADERIGQIAQNPKKSAFFLTLADHMEDPEYEFLNAPEMDLEMEISQSQSQSAENGSTEISIPDSQTGDSATSANPLKRKPLDSQEKENRPPPHLRRTAASDTLARKPITFADIQHSVSELLDDPNIMVPDSQFSESESENEAAITKPTLRKPIIDRLTLSRTASMESESNAAGNLAFHAPSAGTGPGFRVPSLLRRATSNFSAVSTTSSGRDTPTEGAVRRGGTGRSNIHAQAREAERRAVLEKAEMKRKDSMKKKVRKAKGQRSILKDLGGGFE</sequence>
<evidence type="ECO:0000259" key="5">
    <source>
        <dbReference type="Pfam" id="PF09444"/>
    </source>
</evidence>
<feature type="compositionally biased region" description="Basic and acidic residues" evidence="4">
    <location>
        <begin position="213"/>
        <end position="224"/>
    </location>
</feature>
<reference evidence="6" key="1">
    <citation type="journal article" date="2020" name="Stud. Mycol.">
        <title>101 Dothideomycetes genomes: a test case for predicting lifestyles and emergence of pathogens.</title>
        <authorList>
            <person name="Haridas S."/>
            <person name="Albert R."/>
            <person name="Binder M."/>
            <person name="Bloem J."/>
            <person name="Labutti K."/>
            <person name="Salamov A."/>
            <person name="Andreopoulos B."/>
            <person name="Baker S."/>
            <person name="Barry K."/>
            <person name="Bills G."/>
            <person name="Bluhm B."/>
            <person name="Cannon C."/>
            <person name="Castanera R."/>
            <person name="Culley D."/>
            <person name="Daum C."/>
            <person name="Ezra D."/>
            <person name="Gonzalez J."/>
            <person name="Henrissat B."/>
            <person name="Kuo A."/>
            <person name="Liang C."/>
            <person name="Lipzen A."/>
            <person name="Lutzoni F."/>
            <person name="Magnuson J."/>
            <person name="Mondo S."/>
            <person name="Nolan M."/>
            <person name="Ohm R."/>
            <person name="Pangilinan J."/>
            <person name="Park H.-J."/>
            <person name="Ramirez L."/>
            <person name="Alfaro M."/>
            <person name="Sun H."/>
            <person name="Tritt A."/>
            <person name="Yoshinaga Y."/>
            <person name="Zwiers L.-H."/>
            <person name="Turgeon B."/>
            <person name="Goodwin S."/>
            <person name="Spatafora J."/>
            <person name="Crous P."/>
            <person name="Grigoriev I."/>
        </authorList>
    </citation>
    <scope>NUCLEOTIDE SEQUENCE</scope>
    <source>
        <strain evidence="6">CBS 109.77</strain>
    </source>
</reference>
<dbReference type="GO" id="GO:0033314">
    <property type="term" value="P:mitotic DNA replication checkpoint signaling"/>
    <property type="evidence" value="ECO:0007669"/>
    <property type="project" value="TreeGrafter"/>
</dbReference>
<feature type="region of interest" description="Disordered" evidence="4">
    <location>
        <begin position="1102"/>
        <end position="1127"/>
    </location>
</feature>
<dbReference type="EMBL" id="MU001818">
    <property type="protein sequence ID" value="KAF2796951.1"/>
    <property type="molecule type" value="Genomic_DNA"/>
</dbReference>
<feature type="compositionally biased region" description="Basic residues" evidence="4">
    <location>
        <begin position="801"/>
        <end position="811"/>
    </location>
</feature>
<feature type="compositionally biased region" description="Basic residues" evidence="4">
    <location>
        <begin position="1231"/>
        <end position="1242"/>
    </location>
</feature>
<feature type="compositionally biased region" description="Low complexity" evidence="4">
    <location>
        <begin position="265"/>
        <end position="282"/>
    </location>
</feature>
<comment type="subcellular location">
    <subcellularLocation>
        <location evidence="1">Nucleus</location>
    </subcellularLocation>
</comment>
<dbReference type="GO" id="GO:0010997">
    <property type="term" value="F:anaphase-promoting complex binding"/>
    <property type="evidence" value="ECO:0007669"/>
    <property type="project" value="TreeGrafter"/>
</dbReference>
<evidence type="ECO:0000256" key="3">
    <source>
        <dbReference type="ARBA" id="ARBA00023242"/>
    </source>
</evidence>
<dbReference type="AlphaFoldDB" id="A0A6A6XKG3"/>
<proteinExistence type="predicted"/>
<gene>
    <name evidence="6" type="ORF">K505DRAFT_347583</name>
</gene>
<feature type="domain" description="DNA replication checkpoint mediator MRC1" evidence="5">
    <location>
        <begin position="863"/>
        <end position="998"/>
    </location>
</feature>
<feature type="region of interest" description="Disordered" evidence="4">
    <location>
        <begin position="253"/>
        <end position="335"/>
    </location>
</feature>
<dbReference type="GO" id="GO:0005634">
    <property type="term" value="C:nucleus"/>
    <property type="evidence" value="ECO:0007669"/>
    <property type="project" value="UniProtKB-SubCell"/>
</dbReference>
<dbReference type="GO" id="GO:0007095">
    <property type="term" value="P:mitotic G2 DNA damage checkpoint signaling"/>
    <property type="evidence" value="ECO:0007669"/>
    <property type="project" value="TreeGrafter"/>
</dbReference>
<feature type="compositionally biased region" description="Basic and acidic residues" evidence="4">
    <location>
        <begin position="491"/>
        <end position="509"/>
    </location>
</feature>
<feature type="compositionally biased region" description="Polar residues" evidence="4">
    <location>
        <begin position="54"/>
        <end position="65"/>
    </location>
</feature>
<dbReference type="InterPro" id="IPR018564">
    <property type="entry name" value="Repl_chkpnt_MRC1_dom"/>
</dbReference>
<dbReference type="PANTHER" id="PTHR14396">
    <property type="entry name" value="CLASPIN"/>
    <property type="match status" value="1"/>
</dbReference>
<feature type="compositionally biased region" description="Polar residues" evidence="4">
    <location>
        <begin position="125"/>
        <end position="142"/>
    </location>
</feature>
<feature type="region of interest" description="Disordered" evidence="4">
    <location>
        <begin position="491"/>
        <end position="649"/>
    </location>
</feature>
<feature type="region of interest" description="Disordered" evidence="4">
    <location>
        <begin position="1010"/>
        <end position="1085"/>
    </location>
</feature>
<evidence type="ECO:0000256" key="2">
    <source>
        <dbReference type="ARBA" id="ARBA00022553"/>
    </source>
</evidence>
<dbReference type="PANTHER" id="PTHR14396:SF10">
    <property type="entry name" value="CLASPIN"/>
    <property type="match status" value="1"/>
</dbReference>
<keyword evidence="2" id="KW-0597">Phosphoprotein</keyword>
<feature type="compositionally biased region" description="Basic and acidic residues" evidence="4">
    <location>
        <begin position="1059"/>
        <end position="1070"/>
    </location>
</feature>
<feature type="compositionally biased region" description="Polar residues" evidence="4">
    <location>
        <begin position="1180"/>
        <end position="1192"/>
    </location>
</feature>
<dbReference type="InterPro" id="IPR024146">
    <property type="entry name" value="Claspin"/>
</dbReference>
<accession>A0A6A6XKG3</accession>
<feature type="compositionally biased region" description="Polar residues" evidence="4">
    <location>
        <begin position="1024"/>
        <end position="1054"/>
    </location>
</feature>
<evidence type="ECO:0000313" key="6">
    <source>
        <dbReference type="EMBL" id="KAF2796951.1"/>
    </source>
</evidence>
<evidence type="ECO:0000313" key="7">
    <source>
        <dbReference type="Proteomes" id="UP000799757"/>
    </source>
</evidence>
<protein>
    <recommendedName>
        <fullName evidence="5">DNA replication checkpoint mediator MRC1 domain-containing protein</fullName>
    </recommendedName>
</protein>
<feature type="compositionally biased region" description="Acidic residues" evidence="4">
    <location>
        <begin position="32"/>
        <end position="44"/>
    </location>
</feature>
<feature type="region of interest" description="Disordered" evidence="4">
    <location>
        <begin position="801"/>
        <end position="834"/>
    </location>
</feature>
<feature type="compositionally biased region" description="Acidic residues" evidence="4">
    <location>
        <begin position="871"/>
        <end position="881"/>
    </location>
</feature>